<keyword evidence="4 8" id="KW-0853">WD repeat</keyword>
<evidence type="ECO:0000256" key="9">
    <source>
        <dbReference type="SAM" id="MobiDB-lite"/>
    </source>
</evidence>
<evidence type="ECO:0000256" key="8">
    <source>
        <dbReference type="PROSITE-ProRule" id="PRU00221"/>
    </source>
</evidence>
<sequence length="383" mass="42486">MKSFSTDFHIGKRKEKEDGEDENKLEDDLERERARCEWEFSLSTVVSSSSTTGAISDTLGVIEFNPSNNLVATGGIARKIRVYALRSLLPHEFGHGPHDVAFLDHTSACDYYICTPAKLSSLRWKPGSDGRVIGSSDYDGVVTEYDLERRVPIFERDEHGGRRVWSVDYSPWDPFVGASGSDDGTMQMWDPRCEGGKSIATVQPATGRSSVCCVEFDPFSGAMIAIGCTDRKAYGYDVRMLTDPILVFDGHKKTVTYVRFLDDQTMVSAGTDGSLKLWNSKDARTLRTYRGHVNARNFVGLSVWRGGGLLGCGSESNQVFVYDKRWGEPIWVHGFEPVVRAQCDRGYVSSVCWRQTNEESCTLVAGGSDGVLQVFTGKRKLSS</sequence>
<evidence type="ECO:0000256" key="4">
    <source>
        <dbReference type="ARBA" id="ARBA00022574"/>
    </source>
</evidence>
<evidence type="ECO:0000256" key="2">
    <source>
        <dbReference type="ARBA" id="ARBA00004514"/>
    </source>
</evidence>
<dbReference type="GO" id="GO:0005634">
    <property type="term" value="C:nucleus"/>
    <property type="evidence" value="ECO:0007669"/>
    <property type="project" value="UniProtKB-SubCell"/>
</dbReference>
<evidence type="ECO:0000256" key="5">
    <source>
        <dbReference type="ARBA" id="ARBA00022737"/>
    </source>
</evidence>
<evidence type="ECO:0000256" key="1">
    <source>
        <dbReference type="ARBA" id="ARBA00004123"/>
    </source>
</evidence>
<feature type="region of interest" description="Disordered" evidence="9">
    <location>
        <begin position="1"/>
        <end position="28"/>
    </location>
</feature>
<proteinExistence type="predicted"/>
<keyword evidence="3" id="KW-0963">Cytoplasm</keyword>
<evidence type="ECO:0000313" key="11">
    <source>
        <dbReference type="Proteomes" id="UP001370490"/>
    </source>
</evidence>
<comment type="caution">
    <text evidence="10">The sequence shown here is derived from an EMBL/GenBank/DDBJ whole genome shotgun (WGS) entry which is preliminary data.</text>
</comment>
<comment type="subcellular location">
    <subcellularLocation>
        <location evidence="2">Cytoplasm</location>
        <location evidence="2">Cytosol</location>
    </subcellularLocation>
    <subcellularLocation>
        <location evidence="1">Nucleus</location>
    </subcellularLocation>
</comment>
<evidence type="ECO:0000256" key="7">
    <source>
        <dbReference type="ARBA" id="ARBA00023242"/>
    </source>
</evidence>
<feature type="repeat" description="WD" evidence="8">
    <location>
        <begin position="248"/>
        <end position="288"/>
    </location>
</feature>
<dbReference type="EMBL" id="JBAMMX010000015">
    <property type="protein sequence ID" value="KAK6926258.1"/>
    <property type="molecule type" value="Genomic_DNA"/>
</dbReference>
<dbReference type="SMART" id="SM00320">
    <property type="entry name" value="WD40"/>
    <property type="match status" value="7"/>
</dbReference>
<evidence type="ECO:0000313" key="10">
    <source>
        <dbReference type="EMBL" id="KAK6926258.1"/>
    </source>
</evidence>
<feature type="compositionally biased region" description="Acidic residues" evidence="9">
    <location>
        <begin position="18"/>
        <end position="28"/>
    </location>
</feature>
<dbReference type="Proteomes" id="UP001370490">
    <property type="component" value="Unassembled WGS sequence"/>
</dbReference>
<dbReference type="PANTHER" id="PTHR45389">
    <property type="entry name" value="WD REPEAT-CONTAINING PROTEIN RUP1"/>
    <property type="match status" value="1"/>
</dbReference>
<dbReference type="SUPFAM" id="SSF50978">
    <property type="entry name" value="WD40 repeat-like"/>
    <property type="match status" value="1"/>
</dbReference>
<dbReference type="InterPro" id="IPR015943">
    <property type="entry name" value="WD40/YVTN_repeat-like_dom_sf"/>
</dbReference>
<dbReference type="InterPro" id="IPR001680">
    <property type="entry name" value="WD40_rpt"/>
</dbReference>
<dbReference type="Gene3D" id="2.130.10.10">
    <property type="entry name" value="YVTN repeat-like/Quinoprotein amine dehydrogenase"/>
    <property type="match status" value="1"/>
</dbReference>
<dbReference type="GO" id="GO:0005829">
    <property type="term" value="C:cytosol"/>
    <property type="evidence" value="ECO:0007669"/>
    <property type="project" value="UniProtKB-SubCell"/>
</dbReference>
<accession>A0AAN8V0D1</accession>
<name>A0AAN8V0D1_9MAGN</name>
<evidence type="ECO:0000256" key="6">
    <source>
        <dbReference type="ARBA" id="ARBA00023089"/>
    </source>
</evidence>
<protein>
    <submittedName>
        <fullName evidence="10">WD40 repeat</fullName>
    </submittedName>
</protein>
<dbReference type="GO" id="GO:0010224">
    <property type="term" value="P:response to UV-B"/>
    <property type="evidence" value="ECO:0007669"/>
    <property type="project" value="TreeGrafter"/>
</dbReference>
<dbReference type="GO" id="GO:0043254">
    <property type="term" value="P:regulation of protein-containing complex assembly"/>
    <property type="evidence" value="ECO:0007669"/>
    <property type="project" value="UniProtKB-ARBA"/>
</dbReference>
<dbReference type="Pfam" id="PF00400">
    <property type="entry name" value="WD40"/>
    <property type="match status" value="2"/>
</dbReference>
<reference evidence="10 11" key="1">
    <citation type="submission" date="2023-12" db="EMBL/GenBank/DDBJ databases">
        <title>A high-quality genome assembly for Dillenia turbinata (Dilleniales).</title>
        <authorList>
            <person name="Chanderbali A."/>
        </authorList>
    </citation>
    <scope>NUCLEOTIDE SEQUENCE [LARGE SCALE GENOMIC DNA]</scope>
    <source>
        <strain evidence="10">LSX21</strain>
        <tissue evidence="10">Leaf</tissue>
    </source>
</reference>
<organism evidence="10 11">
    <name type="scientific">Dillenia turbinata</name>
    <dbReference type="NCBI Taxonomy" id="194707"/>
    <lineage>
        <taxon>Eukaryota</taxon>
        <taxon>Viridiplantae</taxon>
        <taxon>Streptophyta</taxon>
        <taxon>Embryophyta</taxon>
        <taxon>Tracheophyta</taxon>
        <taxon>Spermatophyta</taxon>
        <taxon>Magnoliopsida</taxon>
        <taxon>eudicotyledons</taxon>
        <taxon>Gunneridae</taxon>
        <taxon>Pentapetalae</taxon>
        <taxon>Dilleniales</taxon>
        <taxon>Dilleniaceae</taxon>
        <taxon>Dillenia</taxon>
    </lineage>
</organism>
<dbReference type="PANTHER" id="PTHR45389:SF1">
    <property type="entry name" value="WD REPEAT-CONTAINING PROTEIN RUP1"/>
    <property type="match status" value="1"/>
</dbReference>
<dbReference type="PROSITE" id="PS50294">
    <property type="entry name" value="WD_REPEATS_REGION"/>
    <property type="match status" value="1"/>
</dbReference>
<keyword evidence="7" id="KW-0539">Nucleus</keyword>
<dbReference type="PROSITE" id="PS50082">
    <property type="entry name" value="WD_REPEATS_2"/>
    <property type="match status" value="1"/>
</dbReference>
<evidence type="ECO:0000256" key="3">
    <source>
        <dbReference type="ARBA" id="ARBA00022490"/>
    </source>
</evidence>
<dbReference type="GO" id="GO:0009908">
    <property type="term" value="P:flower development"/>
    <property type="evidence" value="ECO:0007669"/>
    <property type="project" value="UniProtKB-KW"/>
</dbReference>
<gene>
    <name evidence="10" type="ORF">RJ641_007977</name>
</gene>
<dbReference type="AlphaFoldDB" id="A0AAN8V0D1"/>
<keyword evidence="5" id="KW-0677">Repeat</keyword>
<keyword evidence="6" id="KW-0287">Flowering</keyword>
<dbReference type="InterPro" id="IPR044616">
    <property type="entry name" value="RUP1/2"/>
</dbReference>
<keyword evidence="11" id="KW-1185">Reference proteome</keyword>
<dbReference type="FunFam" id="2.130.10.10:FF:000853">
    <property type="entry name" value="WD repeat-containing protein RUP2"/>
    <property type="match status" value="1"/>
</dbReference>
<dbReference type="InterPro" id="IPR036322">
    <property type="entry name" value="WD40_repeat_dom_sf"/>
</dbReference>